<protein>
    <submittedName>
        <fullName evidence="1">Uncharacterized protein</fullName>
    </submittedName>
</protein>
<proteinExistence type="predicted"/>
<accession>A0A6G1L748</accession>
<dbReference type="PANTHER" id="PTHR38790">
    <property type="entry name" value="2EXR DOMAIN-CONTAINING PROTEIN-RELATED"/>
    <property type="match status" value="1"/>
</dbReference>
<name>A0A6G1L748_9PEZI</name>
<gene>
    <name evidence="1" type="ORF">EJ03DRAFT_352026</name>
</gene>
<dbReference type="AlphaFoldDB" id="A0A6G1L748"/>
<dbReference type="EMBL" id="ML995842">
    <property type="protein sequence ID" value="KAF2768666.1"/>
    <property type="molecule type" value="Genomic_DNA"/>
</dbReference>
<keyword evidence="2" id="KW-1185">Reference proteome</keyword>
<dbReference type="Proteomes" id="UP000799436">
    <property type="component" value="Unassembled WGS sequence"/>
</dbReference>
<dbReference type="PANTHER" id="PTHR38790:SF4">
    <property type="entry name" value="2EXR DOMAIN-CONTAINING PROTEIN"/>
    <property type="match status" value="1"/>
</dbReference>
<sequence>MPSRQSQARCYFLEIPPELRLEIYAHAFGGPGTYVFNTSIFDDVLISSIDNRWDRGVKPNAGALSLLRSCKQIYQEAHEVLVSSVLFTAYVEGERQPEVAGTATGISKGYEYEAGWYRSLGSIQDWTVLRQALRLEIQVWSMMGSSKECSALQARRVGALVKGLDGGRHLKTLDVCLRIFDRECDYEALHDALRHVECGGKVTLRTHPFSLRYQPDEKIAALAGAMSA</sequence>
<organism evidence="1 2">
    <name type="scientific">Teratosphaeria nubilosa</name>
    <dbReference type="NCBI Taxonomy" id="161662"/>
    <lineage>
        <taxon>Eukaryota</taxon>
        <taxon>Fungi</taxon>
        <taxon>Dikarya</taxon>
        <taxon>Ascomycota</taxon>
        <taxon>Pezizomycotina</taxon>
        <taxon>Dothideomycetes</taxon>
        <taxon>Dothideomycetidae</taxon>
        <taxon>Mycosphaerellales</taxon>
        <taxon>Teratosphaeriaceae</taxon>
        <taxon>Teratosphaeria</taxon>
    </lineage>
</organism>
<evidence type="ECO:0000313" key="1">
    <source>
        <dbReference type="EMBL" id="KAF2768666.1"/>
    </source>
</evidence>
<reference evidence="1" key="1">
    <citation type="journal article" date="2020" name="Stud. Mycol.">
        <title>101 Dothideomycetes genomes: a test case for predicting lifestyles and emergence of pathogens.</title>
        <authorList>
            <person name="Haridas S."/>
            <person name="Albert R."/>
            <person name="Binder M."/>
            <person name="Bloem J."/>
            <person name="Labutti K."/>
            <person name="Salamov A."/>
            <person name="Andreopoulos B."/>
            <person name="Baker S."/>
            <person name="Barry K."/>
            <person name="Bills G."/>
            <person name="Bluhm B."/>
            <person name="Cannon C."/>
            <person name="Castanera R."/>
            <person name="Culley D."/>
            <person name="Daum C."/>
            <person name="Ezra D."/>
            <person name="Gonzalez J."/>
            <person name="Henrissat B."/>
            <person name="Kuo A."/>
            <person name="Liang C."/>
            <person name="Lipzen A."/>
            <person name="Lutzoni F."/>
            <person name="Magnuson J."/>
            <person name="Mondo S."/>
            <person name="Nolan M."/>
            <person name="Ohm R."/>
            <person name="Pangilinan J."/>
            <person name="Park H.-J."/>
            <person name="Ramirez L."/>
            <person name="Alfaro M."/>
            <person name="Sun H."/>
            <person name="Tritt A."/>
            <person name="Yoshinaga Y."/>
            <person name="Zwiers L.-H."/>
            <person name="Turgeon B."/>
            <person name="Goodwin S."/>
            <person name="Spatafora J."/>
            <person name="Crous P."/>
            <person name="Grigoriev I."/>
        </authorList>
    </citation>
    <scope>NUCLEOTIDE SEQUENCE</scope>
    <source>
        <strain evidence="1">CBS 116005</strain>
    </source>
</reference>
<dbReference type="OrthoDB" id="5413827at2759"/>
<evidence type="ECO:0000313" key="2">
    <source>
        <dbReference type="Proteomes" id="UP000799436"/>
    </source>
</evidence>